<dbReference type="GO" id="GO:0016791">
    <property type="term" value="F:phosphatase activity"/>
    <property type="evidence" value="ECO:0007669"/>
    <property type="project" value="UniProtKB-ARBA"/>
</dbReference>
<dbReference type="InterPro" id="IPR044924">
    <property type="entry name" value="HAD-SF_hydro_IA_REG-2-like_cap"/>
</dbReference>
<sequence>MNRIKLVTFDAYNTLFKPRGSLSAQYVDEASKLGIKVTREQINLHFGQSYKSQLLKAPFYGLSLGMTPKSWWKELVYATFIQAGIQPKELDPKFDELYHAIYTRFTTAEAYSVFPDVLGTLKELKMHGFQMGVISNSDERVVKVIENLKLDKYFDFVLASSLAGTEKPNRSIYEQALKLAGNNVRAQDALHVGDDVNKDYFGALHAGWHSVLLERTKLSYEDFSPAMLADSKIQSNRPKQIMTLHDLYPFINTLHGDNHIIHDANKENQQEHTAQATH</sequence>
<comment type="caution">
    <text evidence="1">The sequence shown here is derived from an EMBL/GenBank/DDBJ whole genome shotgun (WGS) entry which is preliminary data.</text>
</comment>
<dbReference type="SUPFAM" id="SSF56784">
    <property type="entry name" value="HAD-like"/>
    <property type="match status" value="1"/>
</dbReference>
<evidence type="ECO:0000313" key="1">
    <source>
        <dbReference type="EMBL" id="KAG2208136.1"/>
    </source>
</evidence>
<dbReference type="NCBIfam" id="TIGR01509">
    <property type="entry name" value="HAD-SF-IA-v3"/>
    <property type="match status" value="1"/>
</dbReference>
<dbReference type="Gene3D" id="1.10.150.720">
    <property type="entry name" value="Haloacid dehalogenase-like hydrolase"/>
    <property type="match status" value="1"/>
</dbReference>
<protein>
    <recommendedName>
        <fullName evidence="3">Haloacid dehalogenase-like hydrolase domain-containing protein 3</fullName>
    </recommendedName>
</protein>
<gene>
    <name evidence="1" type="ORF">INT47_010498</name>
</gene>
<dbReference type="Gene3D" id="3.40.50.1000">
    <property type="entry name" value="HAD superfamily/HAD-like"/>
    <property type="match status" value="1"/>
</dbReference>
<evidence type="ECO:0008006" key="3">
    <source>
        <dbReference type="Google" id="ProtNLM"/>
    </source>
</evidence>
<reference evidence="1" key="1">
    <citation type="submission" date="2020-12" db="EMBL/GenBank/DDBJ databases">
        <title>Metabolic potential, ecology and presence of endohyphal bacteria is reflected in genomic diversity of Mucoromycotina.</title>
        <authorList>
            <person name="Muszewska A."/>
            <person name="Okrasinska A."/>
            <person name="Steczkiewicz K."/>
            <person name="Drgas O."/>
            <person name="Orlowska M."/>
            <person name="Perlinska-Lenart U."/>
            <person name="Aleksandrzak-Piekarczyk T."/>
            <person name="Szatraj K."/>
            <person name="Zielenkiewicz U."/>
            <person name="Pilsyk S."/>
            <person name="Malc E."/>
            <person name="Mieczkowski P."/>
            <person name="Kruszewska J.S."/>
            <person name="Biernat P."/>
            <person name="Pawlowska J."/>
        </authorList>
    </citation>
    <scope>NUCLEOTIDE SEQUENCE</scope>
    <source>
        <strain evidence="1">WA0000017839</strain>
    </source>
</reference>
<evidence type="ECO:0000313" key="2">
    <source>
        <dbReference type="Proteomes" id="UP000603453"/>
    </source>
</evidence>
<dbReference type="InterPro" id="IPR051828">
    <property type="entry name" value="HAD-like_hydrolase_domain"/>
</dbReference>
<dbReference type="NCBIfam" id="TIGR01549">
    <property type="entry name" value="HAD-SF-IA-v1"/>
    <property type="match status" value="1"/>
</dbReference>
<dbReference type="PANTHER" id="PTHR46191:SF2">
    <property type="entry name" value="HALOACID DEHALOGENASE-LIKE HYDROLASE DOMAIN-CONTAINING PROTEIN 3"/>
    <property type="match status" value="1"/>
</dbReference>
<dbReference type="InterPro" id="IPR006439">
    <property type="entry name" value="HAD-SF_hydro_IA"/>
</dbReference>
<dbReference type="AlphaFoldDB" id="A0A8H7RBK1"/>
<dbReference type="PANTHER" id="PTHR46191">
    <property type="match status" value="1"/>
</dbReference>
<dbReference type="PRINTS" id="PR00413">
    <property type="entry name" value="HADHALOGNASE"/>
</dbReference>
<keyword evidence="2" id="KW-1185">Reference proteome</keyword>
<dbReference type="SFLD" id="SFLDS00003">
    <property type="entry name" value="Haloacid_Dehalogenase"/>
    <property type="match status" value="1"/>
</dbReference>
<dbReference type="NCBIfam" id="TIGR02252">
    <property type="entry name" value="DREG-2"/>
    <property type="match status" value="1"/>
</dbReference>
<name>A0A8H7RBK1_9FUNG</name>
<dbReference type="InterPro" id="IPR011949">
    <property type="entry name" value="HAD-SF_hydro_IA_REG-2-like"/>
</dbReference>
<dbReference type="Proteomes" id="UP000603453">
    <property type="component" value="Unassembled WGS sequence"/>
</dbReference>
<dbReference type="EMBL" id="JAEPRD010000021">
    <property type="protein sequence ID" value="KAG2208136.1"/>
    <property type="molecule type" value="Genomic_DNA"/>
</dbReference>
<accession>A0A8H7RBK1</accession>
<dbReference type="InterPro" id="IPR023214">
    <property type="entry name" value="HAD_sf"/>
</dbReference>
<dbReference type="InterPro" id="IPR036412">
    <property type="entry name" value="HAD-like_sf"/>
</dbReference>
<dbReference type="GO" id="GO:0005634">
    <property type="term" value="C:nucleus"/>
    <property type="evidence" value="ECO:0007669"/>
    <property type="project" value="TreeGrafter"/>
</dbReference>
<dbReference type="OrthoDB" id="444127at2759"/>
<organism evidence="1 2">
    <name type="scientific">Mucor saturninus</name>
    <dbReference type="NCBI Taxonomy" id="64648"/>
    <lineage>
        <taxon>Eukaryota</taxon>
        <taxon>Fungi</taxon>
        <taxon>Fungi incertae sedis</taxon>
        <taxon>Mucoromycota</taxon>
        <taxon>Mucoromycotina</taxon>
        <taxon>Mucoromycetes</taxon>
        <taxon>Mucorales</taxon>
        <taxon>Mucorineae</taxon>
        <taxon>Mucoraceae</taxon>
        <taxon>Mucor</taxon>
    </lineage>
</organism>
<dbReference type="SFLD" id="SFLDG01129">
    <property type="entry name" value="C1.5:_HAD__Beta-PGM__Phosphata"/>
    <property type="match status" value="1"/>
</dbReference>
<proteinExistence type="predicted"/>
<dbReference type="Pfam" id="PF00702">
    <property type="entry name" value="Hydrolase"/>
    <property type="match status" value="1"/>
</dbReference>